<evidence type="ECO:0000256" key="6">
    <source>
        <dbReference type="SAM" id="Phobius"/>
    </source>
</evidence>
<feature type="transmembrane region" description="Helical" evidence="6">
    <location>
        <begin position="289"/>
        <end position="312"/>
    </location>
</feature>
<keyword evidence="6" id="KW-0812">Transmembrane</keyword>
<dbReference type="InterPro" id="IPR000668">
    <property type="entry name" value="Peptidase_C1A_C"/>
</dbReference>
<feature type="transmembrane region" description="Helical" evidence="6">
    <location>
        <begin position="414"/>
        <end position="442"/>
    </location>
</feature>
<dbReference type="PROSITE" id="PS00640">
    <property type="entry name" value="THIOL_PROTEASE_ASN"/>
    <property type="match status" value="1"/>
</dbReference>
<evidence type="ECO:0000256" key="2">
    <source>
        <dbReference type="ARBA" id="ARBA00022723"/>
    </source>
</evidence>
<proteinExistence type="inferred from homology"/>
<sequence length="749" mass="83129">MCVFFSFQASDFEAHPRICLEEGGDLIQPCACEGSMRWVHAECLAEWWKHRSAGGVDLPTSGSNLRCDICGEDFALKRQACHLNLLGFLRRRLVECWQHAPNPFSEMREILRENHENRLRFRSHFKEHLSGTFLFVLSMWWAVSAMRVPATKTSNAASAIHTDALSPGMLRFMEVGCWAFPCALWFFVLVLAVTSERQTCQWTPRCIILDQQQWERLFVTLGIFLLLAASFGTFANGLGPGLQTHPALASWNLPAVLSPVVPLMIMKAERRWLWYLWPPQEDLLQVQAHLPYMLGISVITMSNLLTVGFMSLTQHVVVAMLEALPNVAQAQQAEENNLKQQYAIFKLLIATHVLGSMLASVHFPMLLRSMRAAGEEQLFVQVNMWSRLGALAIFIAIGDGIWLAIYGSPWCICIVQLWCVSFVCLCRLLGASPFTDAAAILLSPLRRLRTRFHLQLVRDSLQTGHLSFTNRRKLPNVSPDQKEHLAAVAEGLGTSSKNIECVLEIVDQGACGSCWAVSATTVLNAHSEIHRKRVRRFSTQEMINCVPNPQECGGQGGCQGATVELGIAWAVQNGLSEEQQLPYTAADGHCQKTSFLENKGLRGSVMGGASFGLAGFHVLPSNKEEPLARALAELGPVAVSVAANNWFNYYNGVFDDCDNIVNHAVTLYGYGKQGADKYWLVKNSWGPDWGENGFIRILRHSSEDTFCGMDTDPSKGVACKGGPKEVEVCGTCGILYDSVVPRFEDSKDA</sequence>
<dbReference type="InterPro" id="IPR013083">
    <property type="entry name" value="Znf_RING/FYVE/PHD"/>
</dbReference>
<dbReference type="CDD" id="cd16495">
    <property type="entry name" value="RING_CH-C4HC3_MARCH"/>
    <property type="match status" value="1"/>
</dbReference>
<accession>A0ABP0Q3L3</accession>
<dbReference type="SUPFAM" id="SSF57850">
    <property type="entry name" value="RING/U-box"/>
    <property type="match status" value="1"/>
</dbReference>
<keyword evidence="2" id="KW-0479">Metal-binding</keyword>
<dbReference type="Pfam" id="PF00112">
    <property type="entry name" value="Peptidase_C1"/>
    <property type="match status" value="1"/>
</dbReference>
<reference evidence="9 10" key="1">
    <citation type="submission" date="2024-02" db="EMBL/GenBank/DDBJ databases">
        <authorList>
            <person name="Chen Y."/>
            <person name="Shah S."/>
            <person name="Dougan E. K."/>
            <person name="Thang M."/>
            <person name="Chan C."/>
        </authorList>
    </citation>
    <scope>NUCLEOTIDE SEQUENCE [LARGE SCALE GENOMIC DNA]</scope>
</reference>
<evidence type="ECO:0000313" key="10">
    <source>
        <dbReference type="Proteomes" id="UP001642484"/>
    </source>
</evidence>
<dbReference type="Proteomes" id="UP001642484">
    <property type="component" value="Unassembled WGS sequence"/>
</dbReference>
<dbReference type="CDD" id="cd02248">
    <property type="entry name" value="Peptidase_C1A"/>
    <property type="match status" value="1"/>
</dbReference>
<protein>
    <recommendedName>
        <fullName evidence="7">RING-CH-type domain-containing protein</fullName>
    </recommendedName>
</protein>
<keyword evidence="4" id="KW-0862">Zinc</keyword>
<keyword evidence="5" id="KW-0865">Zymogen</keyword>
<dbReference type="Gene3D" id="3.30.40.10">
    <property type="entry name" value="Zinc/RING finger domain, C3HC4 (zinc finger)"/>
    <property type="match status" value="1"/>
</dbReference>
<comment type="similarity">
    <text evidence="1">Belongs to the peptidase C1 family.</text>
</comment>
<name>A0ABP0Q3L3_9DINO</name>
<dbReference type="InterPro" id="IPR038765">
    <property type="entry name" value="Papain-like_cys_pep_sf"/>
</dbReference>
<evidence type="ECO:0000313" key="8">
    <source>
        <dbReference type="EMBL" id="CAK8998948.1"/>
    </source>
</evidence>
<gene>
    <name evidence="9" type="ORF">CCMP2556_LOCUS40447</name>
    <name evidence="8" type="ORF">CCMP2556_LOCUS5466</name>
</gene>
<keyword evidence="6" id="KW-1133">Transmembrane helix</keyword>
<dbReference type="PROSITE" id="PS00139">
    <property type="entry name" value="THIOL_PROTEASE_CYS"/>
    <property type="match status" value="1"/>
</dbReference>
<feature type="transmembrane region" description="Helical" evidence="6">
    <location>
        <begin position="170"/>
        <end position="193"/>
    </location>
</feature>
<dbReference type="Gene3D" id="3.90.70.10">
    <property type="entry name" value="Cysteine proteinases"/>
    <property type="match status" value="1"/>
</dbReference>
<evidence type="ECO:0000256" key="3">
    <source>
        <dbReference type="ARBA" id="ARBA00022771"/>
    </source>
</evidence>
<dbReference type="SMART" id="SM00744">
    <property type="entry name" value="RINGv"/>
    <property type="match status" value="1"/>
</dbReference>
<feature type="transmembrane region" description="Helical" evidence="6">
    <location>
        <begin position="214"/>
        <end position="235"/>
    </location>
</feature>
<dbReference type="EMBL" id="CAXAMN010023973">
    <property type="protein sequence ID" value="CAK9082860.1"/>
    <property type="molecule type" value="Genomic_DNA"/>
</dbReference>
<comment type="caution">
    <text evidence="9">The sequence shown here is derived from an EMBL/GenBank/DDBJ whole genome shotgun (WGS) entry which is preliminary data.</text>
</comment>
<keyword evidence="3" id="KW-0863">Zinc-finger</keyword>
<feature type="transmembrane region" description="Helical" evidence="6">
    <location>
        <begin position="128"/>
        <end position="150"/>
    </location>
</feature>
<dbReference type="InterPro" id="IPR025661">
    <property type="entry name" value="Pept_asp_AS"/>
</dbReference>
<feature type="transmembrane region" description="Helical" evidence="6">
    <location>
        <begin position="343"/>
        <end position="367"/>
    </location>
</feature>
<dbReference type="EMBL" id="CAXAMN010002292">
    <property type="protein sequence ID" value="CAK8998948.1"/>
    <property type="molecule type" value="Genomic_DNA"/>
</dbReference>
<feature type="transmembrane region" description="Helical" evidence="6">
    <location>
        <begin position="388"/>
        <end position="408"/>
    </location>
</feature>
<dbReference type="InterPro" id="IPR011016">
    <property type="entry name" value="Znf_RING-CH"/>
</dbReference>
<evidence type="ECO:0000313" key="9">
    <source>
        <dbReference type="EMBL" id="CAK9082860.1"/>
    </source>
</evidence>
<evidence type="ECO:0000256" key="4">
    <source>
        <dbReference type="ARBA" id="ARBA00022833"/>
    </source>
</evidence>
<evidence type="ECO:0000256" key="5">
    <source>
        <dbReference type="ARBA" id="ARBA00023145"/>
    </source>
</evidence>
<dbReference type="InterPro" id="IPR039417">
    <property type="entry name" value="Peptidase_C1A_papain-like"/>
</dbReference>
<keyword evidence="6" id="KW-0472">Membrane</keyword>
<feature type="domain" description="RING-CH-type" evidence="7">
    <location>
        <begin position="8"/>
        <end position="77"/>
    </location>
</feature>
<dbReference type="InterPro" id="IPR000169">
    <property type="entry name" value="Pept_cys_AS"/>
</dbReference>
<dbReference type="SMART" id="SM00645">
    <property type="entry name" value="Pept_C1"/>
    <property type="match status" value="1"/>
</dbReference>
<keyword evidence="10" id="KW-1185">Reference proteome</keyword>
<dbReference type="PRINTS" id="PR00705">
    <property type="entry name" value="PAPAIN"/>
</dbReference>
<organism evidence="9 10">
    <name type="scientific">Durusdinium trenchii</name>
    <dbReference type="NCBI Taxonomy" id="1381693"/>
    <lineage>
        <taxon>Eukaryota</taxon>
        <taxon>Sar</taxon>
        <taxon>Alveolata</taxon>
        <taxon>Dinophyceae</taxon>
        <taxon>Suessiales</taxon>
        <taxon>Symbiodiniaceae</taxon>
        <taxon>Durusdinium</taxon>
    </lineage>
</organism>
<dbReference type="PROSITE" id="PS51292">
    <property type="entry name" value="ZF_RING_CH"/>
    <property type="match status" value="1"/>
</dbReference>
<dbReference type="Pfam" id="PF12906">
    <property type="entry name" value="RINGv"/>
    <property type="match status" value="1"/>
</dbReference>
<dbReference type="InterPro" id="IPR013128">
    <property type="entry name" value="Peptidase_C1A"/>
</dbReference>
<evidence type="ECO:0000259" key="7">
    <source>
        <dbReference type="PROSITE" id="PS51292"/>
    </source>
</evidence>
<dbReference type="PANTHER" id="PTHR12411">
    <property type="entry name" value="CYSTEINE PROTEASE FAMILY C1-RELATED"/>
    <property type="match status" value="1"/>
</dbReference>
<dbReference type="SUPFAM" id="SSF54001">
    <property type="entry name" value="Cysteine proteinases"/>
    <property type="match status" value="1"/>
</dbReference>
<evidence type="ECO:0000256" key="1">
    <source>
        <dbReference type="ARBA" id="ARBA00008455"/>
    </source>
</evidence>